<reference evidence="1 2" key="1">
    <citation type="submission" date="2019-06" db="EMBL/GenBank/DDBJ databases">
        <title>A chromosome-scale genome assembly of the European perch, Perca fluviatilis.</title>
        <authorList>
            <person name="Roques C."/>
            <person name="Zahm M."/>
            <person name="Cabau C."/>
            <person name="Klopp C."/>
            <person name="Bouchez O."/>
            <person name="Donnadieu C."/>
            <person name="Kuhl H."/>
            <person name="Gislard M."/>
            <person name="Guendouz S."/>
            <person name="Journot L."/>
            <person name="Haffray P."/>
            <person name="Bestin A."/>
            <person name="Morvezen R."/>
            <person name="Feron R."/>
            <person name="Wen M."/>
            <person name="Jouanno E."/>
            <person name="Herpin A."/>
            <person name="Schartl M."/>
            <person name="Postlethwait J."/>
            <person name="Schaerlinger B."/>
            <person name="Chardard D."/>
            <person name="Lecocq T."/>
            <person name="Poncet C."/>
            <person name="Jaffrelo L."/>
            <person name="Lampietro C."/>
            <person name="Guiguen Y."/>
        </authorList>
    </citation>
    <scope>NUCLEOTIDE SEQUENCE [LARGE SCALE GENOMIC DNA]</scope>
    <source>
        <tissue evidence="1">Blood</tissue>
    </source>
</reference>
<organism evidence="1 2">
    <name type="scientific">Perca fluviatilis</name>
    <name type="common">European perch</name>
    <dbReference type="NCBI Taxonomy" id="8168"/>
    <lineage>
        <taxon>Eukaryota</taxon>
        <taxon>Metazoa</taxon>
        <taxon>Chordata</taxon>
        <taxon>Craniata</taxon>
        <taxon>Vertebrata</taxon>
        <taxon>Euteleostomi</taxon>
        <taxon>Actinopterygii</taxon>
        <taxon>Neopterygii</taxon>
        <taxon>Teleostei</taxon>
        <taxon>Neoteleostei</taxon>
        <taxon>Acanthomorphata</taxon>
        <taxon>Eupercaria</taxon>
        <taxon>Perciformes</taxon>
        <taxon>Percoidei</taxon>
        <taxon>Percidae</taxon>
        <taxon>Percinae</taxon>
        <taxon>Perca</taxon>
    </lineage>
</organism>
<comment type="caution">
    <text evidence="1">The sequence shown here is derived from an EMBL/GenBank/DDBJ whole genome shotgun (WGS) entry which is preliminary data.</text>
</comment>
<dbReference type="EMBL" id="VHII01000018">
    <property type="protein sequence ID" value="KAF1376730.1"/>
    <property type="molecule type" value="Genomic_DNA"/>
</dbReference>
<gene>
    <name evidence="1" type="ORF">PFLUV_G00214500</name>
</gene>
<evidence type="ECO:0000313" key="1">
    <source>
        <dbReference type="EMBL" id="KAF1376730.1"/>
    </source>
</evidence>
<dbReference type="Proteomes" id="UP000465112">
    <property type="component" value="Unassembled WGS sequence"/>
</dbReference>
<keyword evidence="2" id="KW-1185">Reference proteome</keyword>
<protein>
    <submittedName>
        <fullName evidence="1">Uncharacterized protein</fullName>
    </submittedName>
</protein>
<evidence type="ECO:0000313" key="2">
    <source>
        <dbReference type="Proteomes" id="UP000465112"/>
    </source>
</evidence>
<accession>A0A6A5E7T6</accession>
<name>A0A6A5E7T6_PERFL</name>
<proteinExistence type="predicted"/>
<sequence>MCLGESSVWRTWWAVLKAGHSETVRWFTSWTWTCASCHPPSHNYCMDFNHRRSEAVIHKPIPLKFLTVVDC</sequence>
<dbReference type="AlphaFoldDB" id="A0A6A5E7T6"/>